<feature type="compositionally biased region" description="Low complexity" evidence="1">
    <location>
        <begin position="132"/>
        <end position="145"/>
    </location>
</feature>
<dbReference type="AlphaFoldDB" id="A0A5N6KX22"/>
<dbReference type="EMBL" id="VIBQ01000016">
    <property type="protein sequence ID" value="KAB8356510.1"/>
    <property type="molecule type" value="Genomic_DNA"/>
</dbReference>
<dbReference type="Pfam" id="PF20516">
    <property type="entry name" value="PDDEXK_12"/>
    <property type="match status" value="1"/>
</dbReference>
<accession>A0A5N6KX22</accession>
<evidence type="ECO:0000256" key="1">
    <source>
        <dbReference type="SAM" id="MobiDB-lite"/>
    </source>
</evidence>
<feature type="domain" description="PD-(D/E)XK nuclease-like" evidence="2">
    <location>
        <begin position="216"/>
        <end position="445"/>
    </location>
</feature>
<name>A0A5N6KX22_9ROSI</name>
<dbReference type="Proteomes" id="UP000327013">
    <property type="component" value="Unassembled WGS sequence"/>
</dbReference>
<keyword evidence="4" id="KW-1185">Reference proteome</keyword>
<proteinExistence type="predicted"/>
<feature type="region of interest" description="Disordered" evidence="1">
    <location>
        <begin position="124"/>
        <end position="167"/>
    </location>
</feature>
<evidence type="ECO:0000313" key="4">
    <source>
        <dbReference type="Proteomes" id="UP000327013"/>
    </source>
</evidence>
<dbReference type="InterPro" id="IPR046797">
    <property type="entry name" value="PDDEXK_12"/>
</dbReference>
<feature type="compositionally biased region" description="Basic residues" evidence="1">
    <location>
        <begin position="81"/>
        <end position="90"/>
    </location>
</feature>
<feature type="compositionally biased region" description="Basic and acidic residues" evidence="1">
    <location>
        <begin position="158"/>
        <end position="167"/>
    </location>
</feature>
<evidence type="ECO:0000259" key="2">
    <source>
        <dbReference type="Pfam" id="PF20516"/>
    </source>
</evidence>
<dbReference type="OrthoDB" id="4161186at2759"/>
<protein>
    <recommendedName>
        <fullName evidence="2">PD-(D/E)XK nuclease-like domain-containing protein</fullName>
    </recommendedName>
</protein>
<reference evidence="3 4" key="1">
    <citation type="submission" date="2019-06" db="EMBL/GenBank/DDBJ databases">
        <title>A chromosomal-level reference genome of Carpinus fangiana (Coryloideae, Betulaceae).</title>
        <authorList>
            <person name="Yang X."/>
            <person name="Wang Z."/>
            <person name="Zhang L."/>
            <person name="Hao G."/>
            <person name="Liu J."/>
            <person name="Yang Y."/>
        </authorList>
    </citation>
    <scope>NUCLEOTIDE SEQUENCE [LARGE SCALE GENOMIC DNA]</scope>
    <source>
        <strain evidence="3">Cfa_2016G</strain>
        <tissue evidence="3">Leaf</tissue>
    </source>
</reference>
<comment type="caution">
    <text evidence="3">The sequence shown here is derived from an EMBL/GenBank/DDBJ whole genome shotgun (WGS) entry which is preliminary data.</text>
</comment>
<evidence type="ECO:0000313" key="3">
    <source>
        <dbReference type="EMBL" id="KAB8356510.1"/>
    </source>
</evidence>
<organism evidence="3 4">
    <name type="scientific">Carpinus fangiana</name>
    <dbReference type="NCBI Taxonomy" id="176857"/>
    <lineage>
        <taxon>Eukaryota</taxon>
        <taxon>Viridiplantae</taxon>
        <taxon>Streptophyta</taxon>
        <taxon>Embryophyta</taxon>
        <taxon>Tracheophyta</taxon>
        <taxon>Spermatophyta</taxon>
        <taxon>Magnoliopsida</taxon>
        <taxon>eudicotyledons</taxon>
        <taxon>Gunneridae</taxon>
        <taxon>Pentapetalae</taxon>
        <taxon>rosids</taxon>
        <taxon>fabids</taxon>
        <taxon>Fagales</taxon>
        <taxon>Betulaceae</taxon>
        <taxon>Carpinus</taxon>
    </lineage>
</organism>
<sequence>MAIQADTITAWRNGVADSISPLRRVAPTKRRATGDLPPNKCLKSSRARQPLRQLRPRHHPNGCSIANIAKPAAMSEDTHHTRSSKRKGRCASKASATSSEAPASGSLRPDAALTAYAASLALHHDTGPVNHPSSTISQTRSSSPSKKGRPVMMSLAERPVKSVPDRDAPAAAKGLQRRMRQIARGQEVLPSSARLSALDIDESELGEDAFYSDVVEGAEPHMSPTDFSIAALRIVRASDNALAERRSEAAWNCEVLARVLDLALVDGPSDTPHVDWLNITTAPIDPPSLAPCDFDANIQTRKVDFGIVFSLEQPIVRELARRYKLPVNQTNYGALNTKPLAVSIESKLPGEDLETAKEQLRAWAFAQFARLRQLFEAVPPFLPLVIVQGGEWRILYAWQREDAGILETFVTHGAEFVGSTHSVSGVSKVVALVTELRTWTLDTYRSWFLEQVVRVTT</sequence>
<feature type="region of interest" description="Disordered" evidence="1">
    <location>
        <begin position="22"/>
        <end position="106"/>
    </location>
</feature>
<gene>
    <name evidence="3" type="ORF">FH972_024093</name>
</gene>